<sequence length="614" mass="70776">MNIPTLVTPTQASLHLEKPVWDQVNRLHLRKIIAEFSHERIIVPQHTADENNWGHYVLKDKTQEIAYIFRAKILALNHWYIDTNSLEKQINGVPAEVDVISFLIEFQNELGISDESFPVYLEEVCSTLSGSSYLNFYGKPTSEDLLTSDYQQTESTMTGHPRFIANNGRIGFDASDYREYAPETATPFSLVWLAGHSSTAVFTAVSTLAYEQVISQELGAVNLQRFNDILISKKLNPKEYFFIPVHPWQWFNKLSNIFAADIATQQLVCLGYSDDEYLPQQSIRTFFNVSNPKKFYVKTALSVLNMGYIRGLSPKFMKTNPPINEWIYNLVENDRYLKTKKFLILREIASVSFAHQYYEAAISEDSHYKKMLACLWRESPVSKLTENQRLITMAALLHIDNNGTAYLPTLIRASGLTTSTWLKAYFDCYLSPLIHCFFKWDMVFMPHGENLIMVLENHIPVRAIMKDIGEEVSLLNTAHPVPEAALRLSVTVPEAAKTLPLFTQIFDSIFRFISAILVEHDDFSENEFWKLVADCILDYQQEHPEFNDDYQKYDLFISEFSPDALNRLQLNNNRQLRNRANPFQDLPYIGNIDNPIYRHRHGASHQGYVGDQKE</sequence>
<organism evidence="4 5">
    <name type="scientific">Pedobacter petrophilus</name>
    <dbReference type="NCBI Taxonomy" id="1908241"/>
    <lineage>
        <taxon>Bacteria</taxon>
        <taxon>Pseudomonadati</taxon>
        <taxon>Bacteroidota</taxon>
        <taxon>Sphingobacteriia</taxon>
        <taxon>Sphingobacteriales</taxon>
        <taxon>Sphingobacteriaceae</taxon>
        <taxon>Pedobacter</taxon>
    </lineage>
</organism>
<dbReference type="GO" id="GO:0016881">
    <property type="term" value="F:acid-amino acid ligase activity"/>
    <property type="evidence" value="ECO:0007669"/>
    <property type="project" value="UniProtKB-ARBA"/>
</dbReference>
<evidence type="ECO:0000259" key="3">
    <source>
        <dbReference type="Pfam" id="PF06276"/>
    </source>
</evidence>
<dbReference type="GO" id="GO:0019290">
    <property type="term" value="P:siderophore biosynthetic process"/>
    <property type="evidence" value="ECO:0007669"/>
    <property type="project" value="InterPro"/>
</dbReference>
<feature type="domain" description="Aerobactin siderophore biosynthesis IucA/IucC N-terminal" evidence="2">
    <location>
        <begin position="149"/>
        <end position="398"/>
    </location>
</feature>
<dbReference type="EMBL" id="WKKH01000050">
    <property type="protein sequence ID" value="MRX78395.1"/>
    <property type="molecule type" value="Genomic_DNA"/>
</dbReference>
<accession>A0A7K0G3L0</accession>
<reference evidence="4 5" key="1">
    <citation type="submission" date="2019-11" db="EMBL/GenBank/DDBJ databases">
        <title>Pedobacter petrophilus genome.</title>
        <authorList>
            <person name="Feldbauer M.J."/>
            <person name="Newman J.D."/>
        </authorList>
    </citation>
    <scope>NUCLEOTIDE SEQUENCE [LARGE SCALE GENOMIC DNA]</scope>
    <source>
        <strain evidence="4 5">LMG 29686</strain>
    </source>
</reference>
<dbReference type="Pfam" id="PF04183">
    <property type="entry name" value="IucA_IucC"/>
    <property type="match status" value="1"/>
</dbReference>
<dbReference type="Proteomes" id="UP000487757">
    <property type="component" value="Unassembled WGS sequence"/>
</dbReference>
<dbReference type="AlphaFoldDB" id="A0A7K0G3L0"/>
<dbReference type="PANTHER" id="PTHR34384">
    <property type="entry name" value="L-2,3-DIAMINOPROPANOATE--CITRATE LIGASE"/>
    <property type="match status" value="1"/>
</dbReference>
<comment type="caution">
    <text evidence="4">The sequence shown here is derived from an EMBL/GenBank/DDBJ whole genome shotgun (WGS) entry which is preliminary data.</text>
</comment>
<evidence type="ECO:0000256" key="1">
    <source>
        <dbReference type="ARBA" id="ARBA00004924"/>
    </source>
</evidence>
<dbReference type="Gene3D" id="3.30.310.280">
    <property type="match status" value="1"/>
</dbReference>
<dbReference type="OrthoDB" id="495728at2"/>
<protein>
    <submittedName>
        <fullName evidence="4">IucA/IucC family siderophore biosynthesis protein</fullName>
    </submittedName>
</protein>
<evidence type="ECO:0000313" key="5">
    <source>
        <dbReference type="Proteomes" id="UP000487757"/>
    </source>
</evidence>
<evidence type="ECO:0000313" key="4">
    <source>
        <dbReference type="EMBL" id="MRX78395.1"/>
    </source>
</evidence>
<dbReference type="InterPro" id="IPR007310">
    <property type="entry name" value="Aerobactin_biosyn_IucA/IucC_N"/>
</dbReference>
<comment type="pathway">
    <text evidence="1">Siderophore biosynthesis.</text>
</comment>
<dbReference type="Pfam" id="PF06276">
    <property type="entry name" value="FhuF"/>
    <property type="match status" value="1"/>
</dbReference>
<dbReference type="InterPro" id="IPR022770">
    <property type="entry name" value="IucA/IucC-like_C"/>
</dbReference>
<dbReference type="PANTHER" id="PTHR34384:SF6">
    <property type="entry name" value="STAPHYLOFERRIN B SYNTHASE"/>
    <property type="match status" value="1"/>
</dbReference>
<proteinExistence type="predicted"/>
<dbReference type="Gene3D" id="6.10.250.3370">
    <property type="match status" value="1"/>
</dbReference>
<dbReference type="InterPro" id="IPR037455">
    <property type="entry name" value="LucA/IucC-like"/>
</dbReference>
<gene>
    <name evidence="4" type="ORF">GJU39_20130</name>
</gene>
<dbReference type="Gene3D" id="1.10.510.40">
    <property type="match status" value="1"/>
</dbReference>
<dbReference type="RefSeq" id="WP_154282799.1">
    <property type="nucleotide sequence ID" value="NZ_JBHUJQ010000001.1"/>
</dbReference>
<keyword evidence="5" id="KW-1185">Reference proteome</keyword>
<feature type="domain" description="Aerobactin siderophore biosynthesis IucA/IucC-like C-terminal" evidence="3">
    <location>
        <begin position="419"/>
        <end position="577"/>
    </location>
</feature>
<evidence type="ECO:0000259" key="2">
    <source>
        <dbReference type="Pfam" id="PF04183"/>
    </source>
</evidence>
<name>A0A7K0G3L0_9SPHI</name>